<sequence>MKKSARITVWVLALIFGLALFAAHGRVEAESAQSLLKEKISEVIDVLDSPDLSEADKTGRIEDIVDPVFDYELMARLSLGRRHWTGLSAEQQETFTRRFVARLKDSYFDKISMYSGDADAAFEYQPVKEQNNKVHVPVAVRAGDETVDMVYKFYSAGGDWKVYDVEINGVSIIRSYRSQFDQILADGTAEDLLEAVKEIQAPGENS</sequence>
<dbReference type="Pfam" id="PF05494">
    <property type="entry name" value="MlaC"/>
    <property type="match status" value="1"/>
</dbReference>
<dbReference type="InterPro" id="IPR042245">
    <property type="entry name" value="Tgt2/MlaC_sf"/>
</dbReference>
<dbReference type="EMBL" id="JACDUS010000003">
    <property type="protein sequence ID" value="MBA2881186.1"/>
    <property type="molecule type" value="Genomic_DNA"/>
</dbReference>
<keyword evidence="2" id="KW-1185">Reference proteome</keyword>
<evidence type="ECO:0000313" key="1">
    <source>
        <dbReference type="EMBL" id="MBA2881186.1"/>
    </source>
</evidence>
<organism evidence="1 2">
    <name type="scientific">Desulfosalsimonas propionicica</name>
    <dbReference type="NCBI Taxonomy" id="332175"/>
    <lineage>
        <taxon>Bacteria</taxon>
        <taxon>Pseudomonadati</taxon>
        <taxon>Thermodesulfobacteriota</taxon>
        <taxon>Desulfobacteria</taxon>
        <taxon>Desulfobacterales</taxon>
        <taxon>Desulfosalsimonadaceae</taxon>
        <taxon>Desulfosalsimonas</taxon>
    </lineage>
</organism>
<gene>
    <name evidence="1" type="ORF">HNR65_001512</name>
</gene>
<reference evidence="1 2" key="1">
    <citation type="submission" date="2020-07" db="EMBL/GenBank/DDBJ databases">
        <title>Genomic Encyclopedia of Type Strains, Phase IV (KMG-IV): sequencing the most valuable type-strain genomes for metagenomic binning, comparative biology and taxonomic classification.</title>
        <authorList>
            <person name="Goeker M."/>
        </authorList>
    </citation>
    <scope>NUCLEOTIDE SEQUENCE [LARGE SCALE GENOMIC DNA]</scope>
    <source>
        <strain evidence="1 2">DSM 17721</strain>
    </source>
</reference>
<proteinExistence type="predicted"/>
<dbReference type="Proteomes" id="UP000525298">
    <property type="component" value="Unassembled WGS sequence"/>
</dbReference>
<dbReference type="PANTHER" id="PTHR36573">
    <property type="entry name" value="INTERMEMBRANE PHOSPHOLIPID TRANSPORT SYSTEM BINDING PROTEIN MLAC"/>
    <property type="match status" value="1"/>
</dbReference>
<dbReference type="PANTHER" id="PTHR36573:SF1">
    <property type="entry name" value="INTERMEMBRANE PHOSPHOLIPID TRANSPORT SYSTEM BINDING PROTEIN MLAC"/>
    <property type="match status" value="1"/>
</dbReference>
<dbReference type="RefSeq" id="WP_181550839.1">
    <property type="nucleotide sequence ID" value="NZ_JACDUS010000003.1"/>
</dbReference>
<name>A0A7W0C8L7_9BACT</name>
<evidence type="ECO:0000313" key="2">
    <source>
        <dbReference type="Proteomes" id="UP000525298"/>
    </source>
</evidence>
<comment type="caution">
    <text evidence="1">The sequence shown here is derived from an EMBL/GenBank/DDBJ whole genome shotgun (WGS) entry which is preliminary data.</text>
</comment>
<protein>
    <submittedName>
        <fullName evidence="1">Phospholipid transport system substrate-binding protein</fullName>
    </submittedName>
</protein>
<accession>A0A7W0C8L7</accession>
<dbReference type="Gene3D" id="3.10.450.710">
    <property type="entry name" value="Tgt2/MlaC"/>
    <property type="match status" value="1"/>
</dbReference>
<dbReference type="InterPro" id="IPR008869">
    <property type="entry name" value="MlaC/ttg2D"/>
</dbReference>
<dbReference type="AlphaFoldDB" id="A0A7W0C8L7"/>